<gene>
    <name evidence="3" type="ORF">CSOL1703_00015502</name>
</gene>
<feature type="transmembrane region" description="Helical" evidence="2">
    <location>
        <begin position="212"/>
        <end position="236"/>
    </location>
</feature>
<keyword evidence="2" id="KW-0812">Transmembrane</keyword>
<organism evidence="3 4">
    <name type="scientific">Clonostachys solani</name>
    <dbReference type="NCBI Taxonomy" id="160281"/>
    <lineage>
        <taxon>Eukaryota</taxon>
        <taxon>Fungi</taxon>
        <taxon>Dikarya</taxon>
        <taxon>Ascomycota</taxon>
        <taxon>Pezizomycotina</taxon>
        <taxon>Sordariomycetes</taxon>
        <taxon>Hypocreomycetidae</taxon>
        <taxon>Hypocreales</taxon>
        <taxon>Bionectriaceae</taxon>
        <taxon>Clonostachys</taxon>
    </lineage>
</organism>
<comment type="caution">
    <text evidence="3">The sequence shown here is derived from an EMBL/GenBank/DDBJ whole genome shotgun (WGS) entry which is preliminary data.</text>
</comment>
<reference evidence="3" key="1">
    <citation type="submission" date="2021-10" db="EMBL/GenBank/DDBJ databases">
        <authorList>
            <person name="Piombo E."/>
        </authorList>
    </citation>
    <scope>NUCLEOTIDE SEQUENCE</scope>
</reference>
<dbReference type="AlphaFoldDB" id="A0A9N9ZBD9"/>
<keyword evidence="2" id="KW-1133">Transmembrane helix</keyword>
<feature type="transmembrane region" description="Helical" evidence="2">
    <location>
        <begin position="12"/>
        <end position="36"/>
    </location>
</feature>
<accession>A0A9N9ZBD9</accession>
<feature type="transmembrane region" description="Helical" evidence="2">
    <location>
        <begin position="94"/>
        <end position="120"/>
    </location>
</feature>
<feature type="region of interest" description="Disordered" evidence="1">
    <location>
        <begin position="283"/>
        <end position="313"/>
    </location>
</feature>
<feature type="transmembrane region" description="Helical" evidence="2">
    <location>
        <begin position="176"/>
        <end position="200"/>
    </location>
</feature>
<dbReference type="Proteomes" id="UP000775872">
    <property type="component" value="Unassembled WGS sequence"/>
</dbReference>
<protein>
    <submittedName>
        <fullName evidence="3">Uncharacterized protein</fullName>
    </submittedName>
</protein>
<evidence type="ECO:0000256" key="1">
    <source>
        <dbReference type="SAM" id="MobiDB-lite"/>
    </source>
</evidence>
<dbReference type="EMBL" id="CABFOC020000044">
    <property type="protein sequence ID" value="CAH0052381.1"/>
    <property type="molecule type" value="Genomic_DNA"/>
</dbReference>
<sequence>MDDDPHRYPFITLQVVDLVLLSSAVVISLAGVYFAFRDLPPHATAAAEIKVRPRTTALSTSILLVLSLVPLALIPHEVQNPSEPNPRLQAIKYISVVTGVFNSMVAFLVLSFLVRLVDFVHRPTADTSSSSDSPPNASDRLIKGLGVAVALAIVNAVVMVFGLLGDGPSGIRHPTAAEVVVLVLSLIIKLIYLVITIVILVRTRKRTSRGPLLAVAIVAPLRYIYGFLSPFIILGASELFGTPALFKLVTALGMVGVILTEFTEAIIVLVLIKVLAYHLADSDSEEEHQDPARRPLLSSASEQPAGTFNAPSE</sequence>
<evidence type="ECO:0000256" key="2">
    <source>
        <dbReference type="SAM" id="Phobius"/>
    </source>
</evidence>
<evidence type="ECO:0000313" key="4">
    <source>
        <dbReference type="Proteomes" id="UP000775872"/>
    </source>
</evidence>
<name>A0A9N9ZBD9_9HYPO</name>
<keyword evidence="4" id="KW-1185">Reference proteome</keyword>
<proteinExistence type="predicted"/>
<feature type="compositionally biased region" description="Polar residues" evidence="1">
    <location>
        <begin position="298"/>
        <end position="313"/>
    </location>
</feature>
<feature type="transmembrane region" description="Helical" evidence="2">
    <location>
        <begin position="57"/>
        <end position="74"/>
    </location>
</feature>
<feature type="transmembrane region" description="Helical" evidence="2">
    <location>
        <begin position="141"/>
        <end position="164"/>
    </location>
</feature>
<feature type="transmembrane region" description="Helical" evidence="2">
    <location>
        <begin position="248"/>
        <end position="272"/>
    </location>
</feature>
<dbReference type="OrthoDB" id="5150956at2759"/>
<evidence type="ECO:0000313" key="3">
    <source>
        <dbReference type="EMBL" id="CAH0052381.1"/>
    </source>
</evidence>
<keyword evidence="2" id="KW-0472">Membrane</keyword>